<proteinExistence type="predicted"/>
<gene>
    <name evidence="3" type="ORF">JNE38_00290</name>
</gene>
<dbReference type="EMBL" id="CP069127">
    <property type="protein sequence ID" value="QRG67719.1"/>
    <property type="molecule type" value="Genomic_DNA"/>
</dbReference>
<accession>A0ABX7FPY7</accession>
<keyword evidence="4" id="KW-1185">Reference proteome</keyword>
<feature type="domain" description="DUF927" evidence="1">
    <location>
        <begin position="111"/>
        <end position="391"/>
    </location>
</feature>
<evidence type="ECO:0000259" key="1">
    <source>
        <dbReference type="Pfam" id="PF06048"/>
    </source>
</evidence>
<protein>
    <submittedName>
        <fullName evidence="3">DUF927 domain-containing protein</fullName>
    </submittedName>
</protein>
<evidence type="ECO:0000313" key="3">
    <source>
        <dbReference type="EMBL" id="QRG67719.1"/>
    </source>
</evidence>
<evidence type="ECO:0000259" key="2">
    <source>
        <dbReference type="Pfam" id="PF18662"/>
    </source>
</evidence>
<sequence>MSFNIYESSEYKSLLAHREGRSIPALSPVQPKNSQTGSKAVYKHHQLPALSLSDELAAIIVEKTTQVEQKEIVEIQEDSLPNAVKRFVPGFNVHPKAVVPEDYALSKLPGEGICKVSICKDGTPLSTPILDKAIAISAIYSGKFGGPNEQAVLEFYEPHDGQVKQIIVDREILSKPSSITSLNNYGYSVTHTGRNSEATKLIQYLKDYERENYDRIPRIDTTHKLGWSPTMDEFLPCVSGKIRIVPRGKEEKNLLEKGFVVLGTELQKYISTIQPILLDSVVATYIYAMAFASPLLKILGVPGFSVELARNSGYGKSVVQKLAMGAFGNPDVLVKQWKATPYAIETFLDFSDNLPTALEDAQLNKDIDFITDVFYMVFNGNGKIRGSLQGNRITPTFSGILISSAETESEKRINIDGINRRLNTLTKKPFKDKATVKKYARILEKLHKEIHGLAGKYWIDFLISNKGYWDEWEQCYQDAVQKLDDLLKNAPYSEADKDMMEEQNRLLAVGVVTLQLMNKCFSFGIDVTKTMKEIIEAVYSYMDGASKPIVALRMIVNYAITNEKSLFSAETKTGQQYGVIRPGEYLAIQEETVKYLLEKGGYNLSVLDSWKEWGILQFDSNGKKPQIEIVVGFGKKQKKRLLKFGWTKLEDYIEQGFYDVDVLGDPQAKVVEVLKPNGKGKVFRIDSESE</sequence>
<organism evidence="3 4">
    <name type="scientific">Brevibacillus choshinensis</name>
    <dbReference type="NCBI Taxonomy" id="54911"/>
    <lineage>
        <taxon>Bacteria</taxon>
        <taxon>Bacillati</taxon>
        <taxon>Bacillota</taxon>
        <taxon>Bacilli</taxon>
        <taxon>Bacillales</taxon>
        <taxon>Paenibacillaceae</taxon>
        <taxon>Brevibacillus</taxon>
    </lineage>
</organism>
<dbReference type="RefSeq" id="WP_203354767.1">
    <property type="nucleotide sequence ID" value="NZ_CP069127.1"/>
</dbReference>
<feature type="domain" description="Cch helix turn helix" evidence="2">
    <location>
        <begin position="551"/>
        <end position="630"/>
    </location>
</feature>
<name>A0ABX7FPY7_BRECH</name>
<dbReference type="InterPro" id="IPR009270">
    <property type="entry name" value="DUF927"/>
</dbReference>
<dbReference type="Pfam" id="PF18662">
    <property type="entry name" value="HTH_56"/>
    <property type="match status" value="1"/>
</dbReference>
<evidence type="ECO:0000313" key="4">
    <source>
        <dbReference type="Proteomes" id="UP000596248"/>
    </source>
</evidence>
<reference evidence="3 4" key="1">
    <citation type="submission" date="2021-01" db="EMBL/GenBank/DDBJ databases">
        <title>Identification of strong promoters based on the transcriptome of Brevibacillus choshinensis.</title>
        <authorList>
            <person name="Yao D."/>
            <person name="Zhang K."/>
            <person name="Wu J."/>
        </authorList>
    </citation>
    <scope>NUCLEOTIDE SEQUENCE [LARGE SCALE GENOMIC DNA]</scope>
    <source>
        <strain evidence="3 4">HPD31-SP3</strain>
    </source>
</reference>
<dbReference type="Pfam" id="PF06048">
    <property type="entry name" value="DUF927"/>
    <property type="match status" value="1"/>
</dbReference>
<dbReference type="InterPro" id="IPR040538">
    <property type="entry name" value="Cch_HTH"/>
</dbReference>
<dbReference type="Proteomes" id="UP000596248">
    <property type="component" value="Chromosome"/>
</dbReference>